<protein>
    <recommendedName>
        <fullName evidence="3">Phage tail protein</fullName>
    </recommendedName>
</protein>
<evidence type="ECO:0000313" key="2">
    <source>
        <dbReference type="Proteomes" id="UP000595792"/>
    </source>
</evidence>
<sequence>MGKFTVIPQSTFEEMQLDAGVILKKFTPATPTAPADEDIVCPTTGGINISCVPTYSDLGEDVDNCPVNTKELKHLDGWECKVSFTSLGTSTASIKLALGAADIGSPDTEKITPRRDLKQTDFSDLWWVGDRADGGMVAVCLKNALSTGGFTLQTTKNGKGQVSVELTGHVSIDAQDTMPMEFYSAAPSED</sequence>
<name>A0AAX1KGB2_FLAPL</name>
<dbReference type="EMBL" id="CP065315">
    <property type="protein sequence ID" value="QQR04929.1"/>
    <property type="molecule type" value="Genomic_DNA"/>
</dbReference>
<dbReference type="AlphaFoldDB" id="A0AAX1KGB2"/>
<evidence type="ECO:0000313" key="1">
    <source>
        <dbReference type="EMBL" id="QQR04929.1"/>
    </source>
</evidence>
<dbReference type="RefSeq" id="WP_065535271.1">
    <property type="nucleotide sequence ID" value="NZ_CP015406.2"/>
</dbReference>
<organism evidence="1 2">
    <name type="scientific">Flavonifractor plautii</name>
    <name type="common">Fusobacterium plautii</name>
    <dbReference type="NCBI Taxonomy" id="292800"/>
    <lineage>
        <taxon>Bacteria</taxon>
        <taxon>Bacillati</taxon>
        <taxon>Bacillota</taxon>
        <taxon>Clostridia</taxon>
        <taxon>Eubacteriales</taxon>
        <taxon>Oscillospiraceae</taxon>
        <taxon>Flavonifractor</taxon>
    </lineage>
</organism>
<dbReference type="Proteomes" id="UP000595792">
    <property type="component" value="Chromosome"/>
</dbReference>
<proteinExistence type="predicted"/>
<gene>
    <name evidence="1" type="ORF">I5Q84_13195</name>
</gene>
<evidence type="ECO:0008006" key="3">
    <source>
        <dbReference type="Google" id="ProtNLM"/>
    </source>
</evidence>
<dbReference type="KEGG" id="fpla:A4U99_14425"/>
<reference evidence="1 2" key="1">
    <citation type="submission" date="2020-11" db="EMBL/GenBank/DDBJ databases">
        <title>Closed and high quality bacterial genomes of the OMM12 community.</title>
        <authorList>
            <person name="Marbouty M."/>
            <person name="Lamy-Besnier Q."/>
            <person name="Debarbieux L."/>
            <person name="Koszul R."/>
        </authorList>
    </citation>
    <scope>NUCLEOTIDE SEQUENCE [LARGE SCALE GENOMIC DNA]</scope>
    <source>
        <strain evidence="1 2">YL31</strain>
    </source>
</reference>
<accession>A0AAX1KGB2</accession>